<dbReference type="Proteomes" id="UP001320420">
    <property type="component" value="Unassembled WGS sequence"/>
</dbReference>
<organism evidence="2 3">
    <name type="scientific">Diatrype stigma</name>
    <dbReference type="NCBI Taxonomy" id="117547"/>
    <lineage>
        <taxon>Eukaryota</taxon>
        <taxon>Fungi</taxon>
        <taxon>Dikarya</taxon>
        <taxon>Ascomycota</taxon>
        <taxon>Pezizomycotina</taxon>
        <taxon>Sordariomycetes</taxon>
        <taxon>Xylariomycetidae</taxon>
        <taxon>Xylariales</taxon>
        <taxon>Diatrypaceae</taxon>
        <taxon>Diatrype</taxon>
    </lineage>
</organism>
<feature type="region of interest" description="Disordered" evidence="1">
    <location>
        <begin position="1"/>
        <end position="85"/>
    </location>
</feature>
<feature type="compositionally biased region" description="Basic residues" evidence="1">
    <location>
        <begin position="59"/>
        <end position="76"/>
    </location>
</feature>
<feature type="compositionally biased region" description="Polar residues" evidence="1">
    <location>
        <begin position="39"/>
        <end position="50"/>
    </location>
</feature>
<proteinExistence type="predicted"/>
<evidence type="ECO:0000313" key="2">
    <source>
        <dbReference type="EMBL" id="KAK7754675.1"/>
    </source>
</evidence>
<sequence length="321" mass="34744">MAPKRGTKRSFEATELEDSANLPKQTKLSRAGRVVRASTLPTPAATSSPEGEQDDTAPKTKKKPAARKAASRKPAPKKAPTAGKAYKDGIKEVDKKFYQLVKKYKPNPTEWSGITADDFAASMYRFLPKVKMLREESIPAAFNLLLDIGEHAYGDLDACCNAGGFGETGKPYKAMDTLLVDLITARKEAQAGEGDGNDDDGDGGGDGGANADKSSPGDAGFVLEPSTGDLDGAVKRILDRLAAEKKKRPNKQERGWLERAHRDDLKAMFEARRERREEAHDWAGNALNDLVETNKRIGAYGVEGYFRESIALLASMKGVAA</sequence>
<comment type="caution">
    <text evidence="2">The sequence shown here is derived from an EMBL/GenBank/DDBJ whole genome shotgun (WGS) entry which is preliminary data.</text>
</comment>
<dbReference type="EMBL" id="JAKJXP020000018">
    <property type="protein sequence ID" value="KAK7754675.1"/>
    <property type="molecule type" value="Genomic_DNA"/>
</dbReference>
<feature type="region of interest" description="Disordered" evidence="1">
    <location>
        <begin position="189"/>
        <end position="227"/>
    </location>
</feature>
<reference evidence="2 3" key="1">
    <citation type="submission" date="2024-02" db="EMBL/GenBank/DDBJ databases">
        <title>De novo assembly and annotation of 12 fungi associated with fruit tree decline syndrome in Ontario, Canada.</title>
        <authorList>
            <person name="Sulman M."/>
            <person name="Ellouze W."/>
            <person name="Ilyukhin E."/>
        </authorList>
    </citation>
    <scope>NUCLEOTIDE SEQUENCE [LARGE SCALE GENOMIC DNA]</scope>
    <source>
        <strain evidence="2 3">M11/M66-122</strain>
    </source>
</reference>
<gene>
    <name evidence="2" type="ORF">SLS62_003232</name>
</gene>
<keyword evidence="3" id="KW-1185">Reference proteome</keyword>
<evidence type="ECO:0000256" key="1">
    <source>
        <dbReference type="SAM" id="MobiDB-lite"/>
    </source>
</evidence>
<dbReference type="AlphaFoldDB" id="A0AAN9UYM2"/>
<protein>
    <submittedName>
        <fullName evidence="2">Uncharacterized protein</fullName>
    </submittedName>
</protein>
<name>A0AAN9UYM2_9PEZI</name>
<evidence type="ECO:0000313" key="3">
    <source>
        <dbReference type="Proteomes" id="UP001320420"/>
    </source>
</evidence>
<accession>A0AAN9UYM2</accession>